<reference evidence="1 2" key="1">
    <citation type="journal article" date="2014" name="Genome Announc.">
        <title>Draft Genome Sequence of Gordonia alkanivorans Strain CGMCC6845, a Halotolerant Hydrocarbon-Degrading Bacterium.</title>
        <authorList>
            <person name="Wang X."/>
            <person name="Jin D."/>
            <person name="Zhou L."/>
            <person name="Wu L."/>
            <person name="An W."/>
            <person name="Zhao L."/>
        </authorList>
    </citation>
    <scope>NUCLEOTIDE SEQUENCE [LARGE SCALE GENOMIC DNA]</scope>
    <source>
        <strain evidence="1 2">CGMCC 6845</strain>
    </source>
</reference>
<dbReference type="Proteomes" id="UP000035035">
    <property type="component" value="Unassembled WGS sequence"/>
</dbReference>
<keyword evidence="2" id="KW-1185">Reference proteome</keyword>
<organism evidence="1 2">
    <name type="scientific">Gordonia alkanivorans CGMCC 6845</name>
    <dbReference type="NCBI Taxonomy" id="1423140"/>
    <lineage>
        <taxon>Bacteria</taxon>
        <taxon>Bacillati</taxon>
        <taxon>Actinomycetota</taxon>
        <taxon>Actinomycetes</taxon>
        <taxon>Mycobacteriales</taxon>
        <taxon>Gordoniaceae</taxon>
        <taxon>Gordonia</taxon>
    </lineage>
</organism>
<dbReference type="EMBL" id="AYXO01000001">
    <property type="protein sequence ID" value="ETA08658.1"/>
    <property type="molecule type" value="Genomic_DNA"/>
</dbReference>
<gene>
    <name evidence="1" type="ORF">V525_00755</name>
</gene>
<evidence type="ECO:0000313" key="1">
    <source>
        <dbReference type="EMBL" id="ETA08658.1"/>
    </source>
</evidence>
<sequence>MRPRDMTAFPTDRHGLIRREATLRLGISDDVVTAAVRRGELVRLAPGVCAVANPDLQSDTADDELYRLKSIAVATSARDGDTSTLSHDSAAAVHRLSQLHPERELVHLTKTRERGGFVRGHRVVHAGPLSPGDITDVDGVRVTTLERSAVDIAMNGDFERALVVFDRALALKADLATMTTILESRGRWRGVGTARRALALADAASESVGESWSRAQMIAAGLPIPRLQHTFQTSDGPARADFDWEGELVGEFDGLQKYGRLLRPGETPRDALIREKRREDALRAQGIMVVRWTWATLERGELVGLLRPWLDAFAAA</sequence>
<dbReference type="AlphaFoldDB" id="W9DGG7"/>
<evidence type="ECO:0000313" key="2">
    <source>
        <dbReference type="Proteomes" id="UP000035035"/>
    </source>
</evidence>
<dbReference type="HOGENOM" id="CLU_052626_4_1_11"/>
<dbReference type="PATRIC" id="fig|1423140.3.peg.153"/>
<accession>W9DGG7</accession>
<name>W9DGG7_9ACTN</name>
<protein>
    <recommendedName>
        <fullName evidence="3">AbiEi antitoxin C-terminal domain-containing protein</fullName>
    </recommendedName>
</protein>
<evidence type="ECO:0008006" key="3">
    <source>
        <dbReference type="Google" id="ProtNLM"/>
    </source>
</evidence>
<comment type="caution">
    <text evidence="1">The sequence shown here is derived from an EMBL/GenBank/DDBJ whole genome shotgun (WGS) entry which is preliminary data.</text>
</comment>
<proteinExistence type="predicted"/>